<protein>
    <recommendedName>
        <fullName evidence="3">Alpha/beta hydrolase</fullName>
    </recommendedName>
</protein>
<dbReference type="RefSeq" id="WP_130181019.1">
    <property type="nucleotide sequence ID" value="NZ_CP035945.1"/>
</dbReference>
<dbReference type="SUPFAM" id="SSF53474">
    <property type="entry name" value="alpha/beta-Hydrolases"/>
    <property type="match status" value="1"/>
</dbReference>
<dbReference type="Gene3D" id="3.40.50.1820">
    <property type="entry name" value="alpha/beta hydrolase"/>
    <property type="match status" value="1"/>
</dbReference>
<evidence type="ECO:0000313" key="2">
    <source>
        <dbReference type="Proteomes" id="UP000289794"/>
    </source>
</evidence>
<sequence>MKMQIFQIDKIPSVLYGEQADKVIVAVHGNQSSKTDVPVRILAETASEKGYQILSFDLPEHGERKEEGIPCKVQNCVEELKVILGFVREKWNTVGLFACSLGAYFSLLAYREEEFERCLFLSPVVDMERIIENMMAWFHITSGQLKENGELDTPIGQKLYWDYYCYTKENSIVKWNSPTSILYGSEDDLCEYDRILAFTERFSCRLEVVEQGEHYFHTEGQLERYRRWLREEFGVYPM</sequence>
<proteinExistence type="predicted"/>
<dbReference type="InterPro" id="IPR029058">
    <property type="entry name" value="AB_hydrolase_fold"/>
</dbReference>
<evidence type="ECO:0008006" key="3">
    <source>
        <dbReference type="Google" id="ProtNLM"/>
    </source>
</evidence>
<accession>A0A4P6LX37</accession>
<organism evidence="1 2">
    <name type="scientific">Blautia producta</name>
    <dbReference type="NCBI Taxonomy" id="33035"/>
    <lineage>
        <taxon>Bacteria</taxon>
        <taxon>Bacillati</taxon>
        <taxon>Bacillota</taxon>
        <taxon>Clostridia</taxon>
        <taxon>Lachnospirales</taxon>
        <taxon>Lachnospiraceae</taxon>
        <taxon>Blautia</taxon>
    </lineage>
</organism>
<dbReference type="KEGG" id="bpro:PMF13cell1_02674"/>
<dbReference type="Proteomes" id="UP000289794">
    <property type="component" value="Chromosome"/>
</dbReference>
<name>A0A4P6LX37_9FIRM</name>
<dbReference type="AlphaFoldDB" id="A0A4P6LX37"/>
<dbReference type="EMBL" id="CP035945">
    <property type="protein sequence ID" value="QBE97121.1"/>
    <property type="molecule type" value="Genomic_DNA"/>
</dbReference>
<reference evidence="1 2" key="1">
    <citation type="submission" date="2019-01" db="EMBL/GenBank/DDBJ databases">
        <title>PMF-metabolizing Aryl O-demethylase.</title>
        <authorList>
            <person name="Kim M."/>
        </authorList>
    </citation>
    <scope>NUCLEOTIDE SEQUENCE [LARGE SCALE GENOMIC DNA]</scope>
    <source>
        <strain evidence="1 2">PMF1</strain>
    </source>
</reference>
<evidence type="ECO:0000313" key="1">
    <source>
        <dbReference type="EMBL" id="QBE97121.1"/>
    </source>
</evidence>
<gene>
    <name evidence="1" type="ORF">PMF13cell1_02674</name>
</gene>